<reference evidence="1 2" key="1">
    <citation type="journal article" date="2020" name="ISME J.">
        <title>Uncovering the hidden diversity of litter-decomposition mechanisms in mushroom-forming fungi.</title>
        <authorList>
            <person name="Floudas D."/>
            <person name="Bentzer J."/>
            <person name="Ahren D."/>
            <person name="Johansson T."/>
            <person name="Persson P."/>
            <person name="Tunlid A."/>
        </authorList>
    </citation>
    <scope>NUCLEOTIDE SEQUENCE [LARGE SCALE GENOMIC DNA]</scope>
    <source>
        <strain evidence="1 2">CBS 291.85</strain>
    </source>
</reference>
<protein>
    <submittedName>
        <fullName evidence="1">Uncharacterized protein</fullName>
    </submittedName>
</protein>
<keyword evidence="2" id="KW-1185">Reference proteome</keyword>
<dbReference type="AlphaFoldDB" id="A0A8H5G5Y1"/>
<evidence type="ECO:0000313" key="1">
    <source>
        <dbReference type="EMBL" id="KAF5359029.1"/>
    </source>
</evidence>
<gene>
    <name evidence="1" type="ORF">D9758_004897</name>
</gene>
<evidence type="ECO:0000313" key="2">
    <source>
        <dbReference type="Proteomes" id="UP000559256"/>
    </source>
</evidence>
<dbReference type="Proteomes" id="UP000559256">
    <property type="component" value="Unassembled WGS sequence"/>
</dbReference>
<organism evidence="1 2">
    <name type="scientific">Tetrapyrgos nigripes</name>
    <dbReference type="NCBI Taxonomy" id="182062"/>
    <lineage>
        <taxon>Eukaryota</taxon>
        <taxon>Fungi</taxon>
        <taxon>Dikarya</taxon>
        <taxon>Basidiomycota</taxon>
        <taxon>Agaricomycotina</taxon>
        <taxon>Agaricomycetes</taxon>
        <taxon>Agaricomycetidae</taxon>
        <taxon>Agaricales</taxon>
        <taxon>Marasmiineae</taxon>
        <taxon>Marasmiaceae</taxon>
        <taxon>Tetrapyrgos</taxon>
    </lineage>
</organism>
<comment type="caution">
    <text evidence="1">The sequence shown here is derived from an EMBL/GenBank/DDBJ whole genome shotgun (WGS) entry which is preliminary data.</text>
</comment>
<dbReference type="OrthoDB" id="288942at2759"/>
<name>A0A8H5G5Y1_9AGAR</name>
<dbReference type="EMBL" id="JAACJM010000047">
    <property type="protein sequence ID" value="KAF5359029.1"/>
    <property type="molecule type" value="Genomic_DNA"/>
</dbReference>
<proteinExistence type="predicted"/>
<accession>A0A8H5G5Y1</accession>
<sequence length="283" mass="33691">MTREPQPLAPPMVREIQSPLTPRKIDSKELSFETKFFEHACQGAPRKDQAYPRDAYYYRPGYECPQQVYPQLLRTCRLVYLEARLLPVKANEHVFWCERAPSGRFNPDIYFTDKTRFTEEQLDAIQNVHIFAQMWWLEDNHFSSLCQTDMRTQILHITIRHSDWWFWEQNRPLRLNERWIASLKHIQGLKTFVLELETMERDKDQMYAIADRLKKKRIEVRDGRSLRTEGNPVVKEQWIGPSAFQGGVTFIKEENRWAHRRKIIGPDAGLTYCTITLTWTLSN</sequence>